<dbReference type="InterPro" id="IPR017871">
    <property type="entry name" value="ABC_transporter-like_CS"/>
</dbReference>
<dbReference type="SUPFAM" id="SSF52540">
    <property type="entry name" value="P-loop containing nucleoside triphosphate hydrolases"/>
    <property type="match status" value="1"/>
</dbReference>
<dbReference type="PANTHER" id="PTHR19229:SF250">
    <property type="entry name" value="ABC TRANSPORTER DOMAIN-CONTAINING PROTEIN-RELATED"/>
    <property type="match status" value="1"/>
</dbReference>
<proteinExistence type="predicted"/>
<dbReference type="PROSITE" id="PS00211">
    <property type="entry name" value="ABC_TRANSPORTER_1"/>
    <property type="match status" value="1"/>
</dbReference>
<evidence type="ECO:0000259" key="3">
    <source>
        <dbReference type="PROSITE" id="PS50893"/>
    </source>
</evidence>
<reference evidence="5" key="1">
    <citation type="submission" date="2022-11" db="UniProtKB">
        <authorList>
            <consortium name="WormBaseParasite"/>
        </authorList>
    </citation>
    <scope>IDENTIFICATION</scope>
</reference>
<dbReference type="InterPro" id="IPR026082">
    <property type="entry name" value="ABCA"/>
</dbReference>
<dbReference type="InterPro" id="IPR003439">
    <property type="entry name" value="ABC_transporter-like_ATP-bd"/>
</dbReference>
<dbReference type="InterPro" id="IPR056264">
    <property type="entry name" value="R2_ABCA1-4-like"/>
</dbReference>
<dbReference type="InterPro" id="IPR027417">
    <property type="entry name" value="P-loop_NTPase"/>
</dbReference>
<dbReference type="GO" id="GO:0016020">
    <property type="term" value="C:membrane"/>
    <property type="evidence" value="ECO:0007669"/>
    <property type="project" value="InterPro"/>
</dbReference>
<evidence type="ECO:0000313" key="5">
    <source>
        <dbReference type="WBParaSite" id="ACRNAN_scaffold15075.g14879.t1"/>
    </source>
</evidence>
<evidence type="ECO:0000256" key="2">
    <source>
        <dbReference type="ARBA" id="ARBA00022840"/>
    </source>
</evidence>
<keyword evidence="4" id="KW-1185">Reference proteome</keyword>
<dbReference type="GO" id="GO:0016887">
    <property type="term" value="F:ATP hydrolysis activity"/>
    <property type="evidence" value="ECO:0007669"/>
    <property type="project" value="InterPro"/>
</dbReference>
<dbReference type="InterPro" id="IPR003593">
    <property type="entry name" value="AAA+_ATPase"/>
</dbReference>
<dbReference type="SMART" id="SM00382">
    <property type="entry name" value="AAA"/>
    <property type="match status" value="1"/>
</dbReference>
<dbReference type="GO" id="GO:0005524">
    <property type="term" value="F:ATP binding"/>
    <property type="evidence" value="ECO:0007669"/>
    <property type="project" value="UniProtKB-KW"/>
</dbReference>
<feature type="domain" description="ABC transporter" evidence="3">
    <location>
        <begin position="8"/>
        <end position="238"/>
    </location>
</feature>
<sequence>MSPMDVPVLVKDLKKWYGNFNAVKGINFHVNNSDCFGLLGVNGAGKTSTFQMLTGENDVSSGDAYIQGYSVRTNWREAGAMIGYCPQYDAIIKELSGEETLYMFARIRGIPESEIPTVVKAIIDSIGIGMYAKRQIKTYSGGNKRRLSLGIALVGLPDVLLLDEPTTGVDPKARRVIWDILSKVREFGSSLILTSHSMEECEALCTNLAIMVYGQFKCLGSPQHIKSKYGAGYTLLARLESPQWAKEVKREILRIFPGSVLKEEHVLQLNFELRRTEDQTWSSLFAQMEQIAERLHIVDYSLSQTTLEQVFLEFSREAGVLSKNESNPSFQNGTWTTKVAQENIY</sequence>
<dbReference type="Proteomes" id="UP000887540">
    <property type="component" value="Unplaced"/>
</dbReference>
<dbReference type="GO" id="GO:0140359">
    <property type="term" value="F:ABC-type transporter activity"/>
    <property type="evidence" value="ECO:0007669"/>
    <property type="project" value="InterPro"/>
</dbReference>
<name>A0A914CV37_9BILA</name>
<dbReference type="PANTHER" id="PTHR19229">
    <property type="entry name" value="ATP-BINDING CASSETTE TRANSPORTER SUBFAMILY A ABCA"/>
    <property type="match status" value="1"/>
</dbReference>
<dbReference type="CDD" id="cd03263">
    <property type="entry name" value="ABC_subfamily_A"/>
    <property type="match status" value="1"/>
</dbReference>
<dbReference type="Pfam" id="PF00005">
    <property type="entry name" value="ABC_tran"/>
    <property type="match status" value="1"/>
</dbReference>
<keyword evidence="2" id="KW-0067">ATP-binding</keyword>
<protein>
    <submittedName>
        <fullName evidence="5">ABC transporter domain-containing protein</fullName>
    </submittedName>
</protein>
<evidence type="ECO:0000256" key="1">
    <source>
        <dbReference type="ARBA" id="ARBA00022741"/>
    </source>
</evidence>
<dbReference type="PROSITE" id="PS50893">
    <property type="entry name" value="ABC_TRANSPORTER_2"/>
    <property type="match status" value="1"/>
</dbReference>
<evidence type="ECO:0000313" key="4">
    <source>
        <dbReference type="Proteomes" id="UP000887540"/>
    </source>
</evidence>
<dbReference type="Gene3D" id="3.40.50.300">
    <property type="entry name" value="P-loop containing nucleotide triphosphate hydrolases"/>
    <property type="match status" value="1"/>
</dbReference>
<accession>A0A914CV37</accession>
<keyword evidence="1" id="KW-0547">Nucleotide-binding</keyword>
<dbReference type="WBParaSite" id="ACRNAN_scaffold15075.g14879.t1">
    <property type="protein sequence ID" value="ACRNAN_scaffold15075.g14879.t1"/>
    <property type="gene ID" value="ACRNAN_scaffold15075.g14879"/>
</dbReference>
<dbReference type="AlphaFoldDB" id="A0A914CV37"/>
<organism evidence="4 5">
    <name type="scientific">Acrobeloides nanus</name>
    <dbReference type="NCBI Taxonomy" id="290746"/>
    <lineage>
        <taxon>Eukaryota</taxon>
        <taxon>Metazoa</taxon>
        <taxon>Ecdysozoa</taxon>
        <taxon>Nematoda</taxon>
        <taxon>Chromadorea</taxon>
        <taxon>Rhabditida</taxon>
        <taxon>Tylenchina</taxon>
        <taxon>Cephalobomorpha</taxon>
        <taxon>Cephaloboidea</taxon>
        <taxon>Cephalobidae</taxon>
        <taxon>Acrobeloides</taxon>
    </lineage>
</organism>
<dbReference type="Pfam" id="PF23321">
    <property type="entry name" value="R1_ABCA1"/>
    <property type="match status" value="1"/>
</dbReference>
<dbReference type="FunFam" id="3.40.50.300:FF:000327">
    <property type="entry name" value="ATP-binding cassette sub-family A member 3"/>
    <property type="match status" value="1"/>
</dbReference>
<dbReference type="GO" id="GO:0005319">
    <property type="term" value="F:lipid transporter activity"/>
    <property type="evidence" value="ECO:0007669"/>
    <property type="project" value="TreeGrafter"/>
</dbReference>